<evidence type="ECO:0000313" key="5">
    <source>
        <dbReference type="Proteomes" id="UP000585327"/>
    </source>
</evidence>
<evidence type="ECO:0000259" key="3">
    <source>
        <dbReference type="Pfam" id="PF00483"/>
    </source>
</evidence>
<dbReference type="InterPro" id="IPR005835">
    <property type="entry name" value="NTP_transferase_dom"/>
</dbReference>
<dbReference type="EMBL" id="JACETM010000012">
    <property type="protein sequence ID" value="MBA4723955.1"/>
    <property type="molecule type" value="Genomic_DNA"/>
</dbReference>
<reference evidence="4 5" key="1">
    <citation type="submission" date="2020-06" db="EMBL/GenBank/DDBJ databases">
        <title>Dysbiosis in marine aquaculture revealed through microbiome analysis: reverse ecology for environmental sustainability.</title>
        <authorList>
            <person name="Haro-Moreno J.M."/>
            <person name="Coutinho F.H."/>
            <person name="Zaragoza-Solas A."/>
            <person name="Picazo A."/>
            <person name="Almagro-Moreno S."/>
            <person name="Lopez-Perez M."/>
        </authorList>
    </citation>
    <scope>NUCLEOTIDE SEQUENCE [LARGE SCALE GENOMIC DNA]</scope>
    <source>
        <strain evidence="4">MCMED-G42</strain>
    </source>
</reference>
<evidence type="ECO:0000256" key="1">
    <source>
        <dbReference type="ARBA" id="ARBA00022679"/>
    </source>
</evidence>
<dbReference type="Gene3D" id="3.90.550.10">
    <property type="entry name" value="Spore Coat Polysaccharide Biosynthesis Protein SpsA, Chain A"/>
    <property type="match status" value="1"/>
</dbReference>
<accession>A0A838YX62</accession>
<sequence>MKAMVLAAGLGKRLRPLTDTVPKPNLMVGNKSLIQRNIELLIKNGFDEIIINVFHLKSHVKDHVISMFPNTKITFSDEAELLGTGGGVMQALNYLGDESFLLINADICHEFRLNTLIMDVEYAHIVGVKNPDHNLVGDFSIDDSVVSITDSNNMTWSGISVINPKIFKGFKNIKTPYSIWNPVIHKYIQLGKVSGEFFDGIWIDTGTIERLALANKVFKDEN</sequence>
<dbReference type="PANTHER" id="PTHR43584">
    <property type="entry name" value="NUCLEOTIDYL TRANSFERASE"/>
    <property type="match status" value="1"/>
</dbReference>
<dbReference type="PANTHER" id="PTHR43584:SF8">
    <property type="entry name" value="N-ACETYLMURAMATE ALPHA-1-PHOSPHATE URIDYLYLTRANSFERASE"/>
    <property type="match status" value="1"/>
</dbReference>
<dbReference type="AlphaFoldDB" id="A0A838YX62"/>
<dbReference type="InterPro" id="IPR029044">
    <property type="entry name" value="Nucleotide-diphossugar_trans"/>
</dbReference>
<evidence type="ECO:0000256" key="2">
    <source>
        <dbReference type="ARBA" id="ARBA00022695"/>
    </source>
</evidence>
<evidence type="ECO:0000313" key="4">
    <source>
        <dbReference type="EMBL" id="MBA4723955.1"/>
    </source>
</evidence>
<dbReference type="SUPFAM" id="SSF53448">
    <property type="entry name" value="Nucleotide-diphospho-sugar transferases"/>
    <property type="match status" value="1"/>
</dbReference>
<keyword evidence="2" id="KW-0548">Nucleotidyltransferase</keyword>
<name>A0A838YX62_9GAMM</name>
<feature type="domain" description="Nucleotidyl transferase" evidence="3">
    <location>
        <begin position="2"/>
        <end position="119"/>
    </location>
</feature>
<proteinExistence type="predicted"/>
<dbReference type="GO" id="GO:0016779">
    <property type="term" value="F:nucleotidyltransferase activity"/>
    <property type="evidence" value="ECO:0007669"/>
    <property type="project" value="UniProtKB-KW"/>
</dbReference>
<dbReference type="CDD" id="cd06422">
    <property type="entry name" value="NTP_transferase_like_1"/>
    <property type="match status" value="1"/>
</dbReference>
<keyword evidence="1 4" id="KW-0808">Transferase</keyword>
<dbReference type="InterPro" id="IPR050065">
    <property type="entry name" value="GlmU-like"/>
</dbReference>
<comment type="caution">
    <text evidence="4">The sequence shown here is derived from an EMBL/GenBank/DDBJ whole genome shotgun (WGS) entry which is preliminary data.</text>
</comment>
<dbReference type="Pfam" id="PF00483">
    <property type="entry name" value="NTP_transferase"/>
    <property type="match status" value="1"/>
</dbReference>
<organism evidence="4 5">
    <name type="scientific">SAR86 cluster bacterium</name>
    <dbReference type="NCBI Taxonomy" id="2030880"/>
    <lineage>
        <taxon>Bacteria</taxon>
        <taxon>Pseudomonadati</taxon>
        <taxon>Pseudomonadota</taxon>
        <taxon>Gammaproteobacteria</taxon>
        <taxon>SAR86 cluster</taxon>
    </lineage>
</organism>
<dbReference type="Proteomes" id="UP000585327">
    <property type="component" value="Unassembled WGS sequence"/>
</dbReference>
<gene>
    <name evidence="4" type="ORF">H2021_01940</name>
</gene>
<protein>
    <submittedName>
        <fullName evidence="4">Nucleotidyltransferase family protein</fullName>
    </submittedName>
</protein>